<dbReference type="Gene3D" id="2.160.20.10">
    <property type="entry name" value="Single-stranded right-handed beta-helix, Pectin lyase-like"/>
    <property type="match status" value="1"/>
</dbReference>
<feature type="non-terminal residue" evidence="2">
    <location>
        <position position="705"/>
    </location>
</feature>
<comment type="caution">
    <text evidence="2">The sequence shown here is derived from an EMBL/GenBank/DDBJ whole genome shotgun (WGS) entry which is preliminary data.</text>
</comment>
<evidence type="ECO:0000256" key="1">
    <source>
        <dbReference type="SAM" id="MobiDB-lite"/>
    </source>
</evidence>
<dbReference type="NCBIfam" id="NF041518">
    <property type="entry name" value="choice_anch_Q"/>
    <property type="match status" value="1"/>
</dbReference>
<feature type="region of interest" description="Disordered" evidence="1">
    <location>
        <begin position="552"/>
        <end position="576"/>
    </location>
</feature>
<organism evidence="2 3">
    <name type="scientific">Candidatus Iainarchaeum sp</name>
    <dbReference type="NCBI Taxonomy" id="3101447"/>
    <lineage>
        <taxon>Archaea</taxon>
        <taxon>Candidatus Iainarchaeota</taxon>
        <taxon>Candidatus Iainarchaeia</taxon>
        <taxon>Candidatus Iainarchaeales</taxon>
        <taxon>Candidatus Iainarchaeaceae</taxon>
        <taxon>Candidatus Iainarchaeum</taxon>
    </lineage>
</organism>
<dbReference type="SUPFAM" id="SSF51126">
    <property type="entry name" value="Pectin lyase-like"/>
    <property type="match status" value="2"/>
</dbReference>
<gene>
    <name evidence="2" type="ORF">HA254_01180</name>
</gene>
<sequence length="705" mass="77208">MPEKHPHAALIVAFTLLVLPAAFAHETPSPYSDEYYDWSARTDRHNMPAGIFEQTPFPITETGTEYSIKNDESPAGKTFYLGTKYFVDGGYNGGQSDGSWEKPWKSISAALAKSGSGNTTIIIRGAHDDFNGIYYGTYSLASKAGIDDTHRFMLAGYGQERPILDGMSGTEGVLRRGSTIPRDAYISVQRLKVQNTQASCVRLGWDATGDKRDNYFSVIDIHFYECGNRANEMGTDGSAYYLNSDYGWIFHSTSEHTFGHGFKIGDGSSHNITEWSVAKDIGWWQGIPLAFKQSPVAFDFPVDTDSRNQHDNIVRYNIANSVLNYALQIRRVKGFSVHHNEFYDAIHHDEIPPQRGTIGKYIAIIFAGQADGNFYSNILRDPGNPMASLLFIQAENVNSPKINIYNNLFYGATGHSIVVGYNNSTPVRILNNTIYSDNSSSALYNRAGTYGYQVYNNIIYQAGAGKIFETYLGTTSPEHSNNVLFAPQGSIGLDLNATETGADPRISIPSGAYSALFGEPDANSPAIDNGTGIGISFSNHFRGTERPQGAGWDIGAFEYTSGSGTQDPPQQPVDTDFDAVPNAGDKCPKTAIAARPFVNIFGCAMPIATHFDIKPDFNATDINGLQSLELGISSLGKIVYSNKSIILVKISSGEDERLNIDEGLLISQNKITLNQNSLPQLNFPAAITFYNTDFRSPKILKDGTE</sequence>
<name>A0A7J4IUR8_9ARCH</name>
<dbReference type="InterPro" id="IPR011050">
    <property type="entry name" value="Pectin_lyase_fold/virulence"/>
</dbReference>
<dbReference type="AlphaFoldDB" id="A0A7J4IUR8"/>
<protein>
    <submittedName>
        <fullName evidence="2">Right-handed parallel beta-helix repeat-containing protein</fullName>
    </submittedName>
</protein>
<dbReference type="Proteomes" id="UP000565078">
    <property type="component" value="Unassembled WGS sequence"/>
</dbReference>
<evidence type="ECO:0000313" key="2">
    <source>
        <dbReference type="EMBL" id="HIH09261.1"/>
    </source>
</evidence>
<evidence type="ECO:0000313" key="3">
    <source>
        <dbReference type="Proteomes" id="UP000565078"/>
    </source>
</evidence>
<accession>A0A7J4IUR8</accession>
<proteinExistence type="predicted"/>
<reference evidence="3" key="1">
    <citation type="journal article" date="2020" name="bioRxiv">
        <title>A rank-normalized archaeal taxonomy based on genome phylogeny resolves widespread incomplete and uneven classifications.</title>
        <authorList>
            <person name="Rinke C."/>
            <person name="Chuvochina M."/>
            <person name="Mussig A.J."/>
            <person name="Chaumeil P.-A."/>
            <person name="Waite D.W."/>
            <person name="Whitman W.B."/>
            <person name="Parks D.H."/>
            <person name="Hugenholtz P."/>
        </authorList>
    </citation>
    <scope>NUCLEOTIDE SEQUENCE [LARGE SCALE GENOMIC DNA]</scope>
</reference>
<dbReference type="EMBL" id="DUGC01000023">
    <property type="protein sequence ID" value="HIH09261.1"/>
    <property type="molecule type" value="Genomic_DNA"/>
</dbReference>
<dbReference type="InterPro" id="IPR012334">
    <property type="entry name" value="Pectin_lyas_fold"/>
</dbReference>
<dbReference type="InterPro" id="IPR059226">
    <property type="entry name" value="Choice_anch_Q_dom"/>
</dbReference>